<feature type="transmembrane region" description="Helical" evidence="7">
    <location>
        <begin position="89"/>
        <end position="107"/>
    </location>
</feature>
<dbReference type="PANTHER" id="PTHR30506:SF3">
    <property type="entry name" value="UPF0126 INNER MEMBRANE PROTEIN YADS-RELATED"/>
    <property type="match status" value="1"/>
</dbReference>
<evidence type="ECO:0000256" key="5">
    <source>
        <dbReference type="ARBA" id="ARBA00022989"/>
    </source>
</evidence>
<feature type="transmembrane region" description="Helical" evidence="7">
    <location>
        <begin position="6"/>
        <end position="25"/>
    </location>
</feature>
<comment type="subcellular location">
    <subcellularLocation>
        <location evidence="1">Cell membrane</location>
        <topology evidence="1">Multi-pass membrane protein</topology>
    </subcellularLocation>
</comment>
<evidence type="ECO:0000256" key="3">
    <source>
        <dbReference type="ARBA" id="ARBA00022475"/>
    </source>
</evidence>
<gene>
    <name evidence="9" type="ORF">OCL06_02965</name>
</gene>
<evidence type="ECO:0000259" key="8">
    <source>
        <dbReference type="Pfam" id="PF03458"/>
    </source>
</evidence>
<evidence type="ECO:0000256" key="7">
    <source>
        <dbReference type="SAM" id="Phobius"/>
    </source>
</evidence>
<name>A0ABT2VM67_9ALTE</name>
<evidence type="ECO:0000256" key="4">
    <source>
        <dbReference type="ARBA" id="ARBA00022692"/>
    </source>
</evidence>
<evidence type="ECO:0000256" key="1">
    <source>
        <dbReference type="ARBA" id="ARBA00004651"/>
    </source>
</evidence>
<protein>
    <submittedName>
        <fullName evidence="9">Trimeric intracellular cation channel family protein</fullName>
    </submittedName>
</protein>
<organism evidence="9 10">
    <name type="scientific">Alteromonas salexigens</name>
    <dbReference type="NCBI Taxonomy" id="2982530"/>
    <lineage>
        <taxon>Bacteria</taxon>
        <taxon>Pseudomonadati</taxon>
        <taxon>Pseudomonadota</taxon>
        <taxon>Gammaproteobacteria</taxon>
        <taxon>Alteromonadales</taxon>
        <taxon>Alteromonadaceae</taxon>
        <taxon>Alteromonas/Salinimonas group</taxon>
        <taxon>Alteromonas</taxon>
    </lineage>
</organism>
<dbReference type="Proteomes" id="UP001209257">
    <property type="component" value="Unassembled WGS sequence"/>
</dbReference>
<comment type="caution">
    <text evidence="9">The sequence shown here is derived from an EMBL/GenBank/DDBJ whole genome shotgun (WGS) entry which is preliminary data.</text>
</comment>
<evidence type="ECO:0000256" key="6">
    <source>
        <dbReference type="ARBA" id="ARBA00023136"/>
    </source>
</evidence>
<feature type="transmembrane region" description="Helical" evidence="7">
    <location>
        <begin position="119"/>
        <end position="138"/>
    </location>
</feature>
<keyword evidence="4 7" id="KW-0812">Transmembrane</keyword>
<evidence type="ECO:0000313" key="9">
    <source>
        <dbReference type="EMBL" id="MCU7553558.1"/>
    </source>
</evidence>
<feature type="transmembrane region" description="Helical" evidence="7">
    <location>
        <begin position="32"/>
        <end position="53"/>
    </location>
</feature>
<sequence length="205" mass="22240">MIDWLHWLNLAGVAVCAISGTLMAYQKRMDGFGVVVLASVTAIGGGTLRDMVLDLPVFWVADTDYLYTTLIAAFIPVVWLRISPRFPFHYLLIADAFGLALFNVVGIEKTLANDGGMAVAIAMGTITGVFGGLLRDVICREVPLVLSGELYAITCIVGGFAYALCYHLALATELCAIISLATTVVLRLAAMRWHWQLPVFHSETT</sequence>
<keyword evidence="5 7" id="KW-1133">Transmembrane helix</keyword>
<dbReference type="EMBL" id="JAOTJC010000004">
    <property type="protein sequence ID" value="MCU7553558.1"/>
    <property type="molecule type" value="Genomic_DNA"/>
</dbReference>
<comment type="similarity">
    <text evidence="2">Belongs to the UPF0126 family.</text>
</comment>
<dbReference type="PANTHER" id="PTHR30506">
    <property type="entry name" value="INNER MEMBRANE PROTEIN"/>
    <property type="match status" value="1"/>
</dbReference>
<keyword evidence="3" id="KW-1003">Cell membrane</keyword>
<proteinExistence type="inferred from homology"/>
<evidence type="ECO:0000313" key="10">
    <source>
        <dbReference type="Proteomes" id="UP001209257"/>
    </source>
</evidence>
<evidence type="ECO:0000256" key="2">
    <source>
        <dbReference type="ARBA" id="ARBA00008193"/>
    </source>
</evidence>
<feature type="transmembrane region" description="Helical" evidence="7">
    <location>
        <begin position="65"/>
        <end position="82"/>
    </location>
</feature>
<keyword evidence="6 7" id="KW-0472">Membrane</keyword>
<feature type="domain" description="Glycine transporter" evidence="8">
    <location>
        <begin position="93"/>
        <end position="166"/>
    </location>
</feature>
<dbReference type="Pfam" id="PF03458">
    <property type="entry name" value="Gly_transporter"/>
    <property type="match status" value="2"/>
</dbReference>
<feature type="transmembrane region" description="Helical" evidence="7">
    <location>
        <begin position="150"/>
        <end position="170"/>
    </location>
</feature>
<reference evidence="10" key="1">
    <citation type="submission" date="2023-07" db="EMBL/GenBank/DDBJ databases">
        <title>Study on multiphase classification of strain Alteromonas salexigens isolated from the Yellow Sea.</title>
        <authorList>
            <person name="Sun L."/>
        </authorList>
    </citation>
    <scope>NUCLEOTIDE SEQUENCE [LARGE SCALE GENOMIC DNA]</scope>
    <source>
        <strain evidence="10">ASW11-19</strain>
    </source>
</reference>
<dbReference type="RefSeq" id="WP_262992244.1">
    <property type="nucleotide sequence ID" value="NZ_JAOTJC010000004.1"/>
</dbReference>
<accession>A0ABT2VM67</accession>
<feature type="domain" description="Glycine transporter" evidence="8">
    <location>
        <begin position="7"/>
        <end position="79"/>
    </location>
</feature>
<feature type="transmembrane region" description="Helical" evidence="7">
    <location>
        <begin position="176"/>
        <end position="195"/>
    </location>
</feature>
<dbReference type="InterPro" id="IPR005115">
    <property type="entry name" value="Gly_transporter"/>
</dbReference>
<keyword evidence="10" id="KW-1185">Reference proteome</keyword>